<protein>
    <recommendedName>
        <fullName evidence="1">Phage-like element PBSX protein XkdF domain-containing protein</fullName>
    </recommendedName>
</protein>
<reference evidence="2" key="1">
    <citation type="journal article" date="2015" name="Nature">
        <title>Complex archaea that bridge the gap between prokaryotes and eukaryotes.</title>
        <authorList>
            <person name="Spang A."/>
            <person name="Saw J.H."/>
            <person name="Jorgensen S.L."/>
            <person name="Zaremba-Niedzwiedzka K."/>
            <person name="Martijn J."/>
            <person name="Lind A.E."/>
            <person name="van Eijk R."/>
            <person name="Schleper C."/>
            <person name="Guy L."/>
            <person name="Ettema T.J."/>
        </authorList>
    </citation>
    <scope>NUCLEOTIDE SEQUENCE</scope>
</reference>
<evidence type="ECO:0000313" key="2">
    <source>
        <dbReference type="EMBL" id="KKK76473.1"/>
    </source>
</evidence>
<name>A0A0F8Y5C1_9ZZZZ</name>
<gene>
    <name evidence="2" type="ORF">LCGC14_2863280</name>
</gene>
<accession>A0A0F8Y5C1</accession>
<comment type="caution">
    <text evidence="2">The sequence shown here is derived from an EMBL/GenBank/DDBJ whole genome shotgun (WGS) entry which is preliminary data.</text>
</comment>
<evidence type="ECO:0000259" key="1">
    <source>
        <dbReference type="Pfam" id="PF14550"/>
    </source>
</evidence>
<organism evidence="2">
    <name type="scientific">marine sediment metagenome</name>
    <dbReference type="NCBI Taxonomy" id="412755"/>
    <lineage>
        <taxon>unclassified sequences</taxon>
        <taxon>metagenomes</taxon>
        <taxon>ecological metagenomes</taxon>
    </lineage>
</organism>
<sequence length="317" mass="36456">IKHPTEDYLVGITNDVVKIAIQDLDNEIHYVLRNRLLENKPDDNWLSQKKLQQPYPAWLNIVTPDKPEWSVPPTEIGATIETAGRYFFMASGHGYFGVAKDDFSEFWLYFEQNKYKHLNGRFDFKLISSSAKATKVPEEAFWMMNRPPKSQIPYITTHDKDKEEAKAKKDKIEIRWNEALLETPEISVMLKNTNNVALTGSILKVKKYKQVIITPVLIPNEPDYAGDGISIEEVEKTAYDYMEKHRKIGLMHKGQPIKASIVESRILRSDEIENGIRTPKGTWEAGIKINNDKVWKMILDGTLKGVSIQGYGYRRKA</sequence>
<dbReference type="AlphaFoldDB" id="A0A0F8Y5C1"/>
<feature type="domain" description="Phage-like element PBSX protein XkdF" evidence="1">
    <location>
        <begin position="202"/>
        <end position="312"/>
    </location>
</feature>
<proteinExistence type="predicted"/>
<feature type="non-terminal residue" evidence="2">
    <location>
        <position position="1"/>
    </location>
</feature>
<dbReference type="Pfam" id="PF14550">
    <property type="entry name" value="Peptidase_S78_2"/>
    <property type="match status" value="1"/>
</dbReference>
<dbReference type="EMBL" id="LAZR01055389">
    <property type="protein sequence ID" value="KKK76473.1"/>
    <property type="molecule type" value="Genomic_DNA"/>
</dbReference>
<dbReference type="InterPro" id="IPR027924">
    <property type="entry name" value="XkdF"/>
</dbReference>